<dbReference type="GO" id="GO:0016020">
    <property type="term" value="C:membrane"/>
    <property type="evidence" value="ECO:0007669"/>
    <property type="project" value="TreeGrafter"/>
</dbReference>
<evidence type="ECO:0000259" key="3">
    <source>
        <dbReference type="Pfam" id="PF01757"/>
    </source>
</evidence>
<feature type="transmembrane region" description="Helical" evidence="2">
    <location>
        <begin position="268"/>
        <end position="285"/>
    </location>
</feature>
<feature type="transmembrane region" description="Helical" evidence="2">
    <location>
        <begin position="193"/>
        <end position="213"/>
    </location>
</feature>
<dbReference type="PANTHER" id="PTHR23028:SF53">
    <property type="entry name" value="ACYL_TRANSF_3 DOMAIN-CONTAINING PROTEIN"/>
    <property type="match status" value="1"/>
</dbReference>
<feature type="transmembrane region" description="Helical" evidence="2">
    <location>
        <begin position="233"/>
        <end position="256"/>
    </location>
</feature>
<evidence type="ECO:0000313" key="5">
    <source>
        <dbReference type="Proteomes" id="UP000318103"/>
    </source>
</evidence>
<evidence type="ECO:0000313" key="4">
    <source>
        <dbReference type="EMBL" id="TQK79331.1"/>
    </source>
</evidence>
<keyword evidence="2" id="KW-0812">Transmembrane</keyword>
<feature type="transmembrane region" description="Helical" evidence="2">
    <location>
        <begin position="321"/>
        <end position="342"/>
    </location>
</feature>
<dbReference type="Proteomes" id="UP000318103">
    <property type="component" value="Unassembled WGS sequence"/>
</dbReference>
<feature type="transmembrane region" description="Helical" evidence="2">
    <location>
        <begin position="291"/>
        <end position="309"/>
    </location>
</feature>
<reference evidence="4 5" key="1">
    <citation type="submission" date="2019-06" db="EMBL/GenBank/DDBJ databases">
        <title>Sequencing the genomes of 1000 actinobacteria strains.</title>
        <authorList>
            <person name="Klenk H.-P."/>
        </authorList>
    </citation>
    <scope>NUCLEOTIDE SEQUENCE [LARGE SCALE GENOMIC DNA]</scope>
    <source>
        <strain evidence="4 5">DSM 41929</strain>
    </source>
</reference>
<evidence type="ECO:0000256" key="2">
    <source>
        <dbReference type="SAM" id="Phobius"/>
    </source>
</evidence>
<evidence type="ECO:0000256" key="1">
    <source>
        <dbReference type="SAM" id="MobiDB-lite"/>
    </source>
</evidence>
<proteinExistence type="predicted"/>
<comment type="caution">
    <text evidence="4">The sequence shown here is derived from an EMBL/GenBank/DDBJ whole genome shotgun (WGS) entry which is preliminary data.</text>
</comment>
<gene>
    <name evidence="4" type="ORF">FB563_8326</name>
</gene>
<dbReference type="OrthoDB" id="9796461at2"/>
<feature type="transmembrane region" description="Helical" evidence="2">
    <location>
        <begin position="78"/>
        <end position="97"/>
    </location>
</feature>
<accession>A0A542SXJ7</accession>
<dbReference type="GO" id="GO:0009103">
    <property type="term" value="P:lipopolysaccharide biosynthetic process"/>
    <property type="evidence" value="ECO:0007669"/>
    <property type="project" value="TreeGrafter"/>
</dbReference>
<dbReference type="InterPro" id="IPR050879">
    <property type="entry name" value="Acyltransferase_3"/>
</dbReference>
<feature type="transmembrane region" description="Helical" evidence="2">
    <location>
        <begin position="41"/>
        <end position="58"/>
    </location>
</feature>
<dbReference type="RefSeq" id="WP_063797070.1">
    <property type="nucleotide sequence ID" value="NZ_JBPJFI010000003.1"/>
</dbReference>
<sequence length="394" mass="42790">MRAVQGIGGAPVAAPAADPAPSGPPPAPAGRRPRLDSLTGLRFFAALSVFVCHSSYLALPTFANHHTNVVFHQVANQFGGLGVAFFFVLSGFVLTWSSRTGDRLTHFYRRRFVKILPLYYVAGAAAVAVFWGTGTQVSDVVRYATLTQVWVPNPKHNFTVLPPGWSLAVEAVFYLVFPFVVGRFRTVRPRTAWTGLAVCVAGAFLMPVLAYDVLPAGHIKLISEPSVTGFQLWFAYVFPVGRLFDFFAGMFAALLVTSGRFPRVSLPWVLASFVPAYVVASYSPVLFGWRAPLIISCVLLIVAAAQRDVAGRPGVLSSRPLVALGNASFAFYLCHYLVLYTLNIKVLHGPFDSAAMVAFYLAAALAISLALAGLLYRYVEMPLVRRLGSVKGRR</sequence>
<feature type="transmembrane region" description="Helical" evidence="2">
    <location>
        <begin position="354"/>
        <end position="376"/>
    </location>
</feature>
<feature type="domain" description="Acyltransferase 3" evidence="3">
    <location>
        <begin position="36"/>
        <end position="372"/>
    </location>
</feature>
<keyword evidence="2" id="KW-0472">Membrane</keyword>
<protein>
    <submittedName>
        <fullName evidence="4">Peptidoglycan/LPS O-acetylase OafA/YrhL</fullName>
    </submittedName>
</protein>
<dbReference type="PANTHER" id="PTHR23028">
    <property type="entry name" value="ACETYLTRANSFERASE"/>
    <property type="match status" value="1"/>
</dbReference>
<organism evidence="4 5">
    <name type="scientific">Streptomyces puniciscabiei</name>
    <dbReference type="NCBI Taxonomy" id="164348"/>
    <lineage>
        <taxon>Bacteria</taxon>
        <taxon>Bacillati</taxon>
        <taxon>Actinomycetota</taxon>
        <taxon>Actinomycetes</taxon>
        <taxon>Kitasatosporales</taxon>
        <taxon>Streptomycetaceae</taxon>
        <taxon>Streptomyces</taxon>
    </lineage>
</organism>
<feature type="transmembrane region" description="Helical" evidence="2">
    <location>
        <begin position="158"/>
        <end position="181"/>
    </location>
</feature>
<feature type="region of interest" description="Disordered" evidence="1">
    <location>
        <begin position="1"/>
        <end position="31"/>
    </location>
</feature>
<dbReference type="InterPro" id="IPR002656">
    <property type="entry name" value="Acyl_transf_3_dom"/>
</dbReference>
<feature type="transmembrane region" description="Helical" evidence="2">
    <location>
        <begin position="118"/>
        <end position="138"/>
    </location>
</feature>
<keyword evidence="5" id="KW-1185">Reference proteome</keyword>
<dbReference type="Pfam" id="PF01757">
    <property type="entry name" value="Acyl_transf_3"/>
    <property type="match status" value="1"/>
</dbReference>
<name>A0A542SXJ7_9ACTN</name>
<dbReference type="AlphaFoldDB" id="A0A542SXJ7"/>
<dbReference type="EMBL" id="VFNX01000007">
    <property type="protein sequence ID" value="TQK79331.1"/>
    <property type="molecule type" value="Genomic_DNA"/>
</dbReference>
<feature type="compositionally biased region" description="Low complexity" evidence="1">
    <location>
        <begin position="10"/>
        <end position="20"/>
    </location>
</feature>
<keyword evidence="2" id="KW-1133">Transmembrane helix</keyword>
<dbReference type="GO" id="GO:0016747">
    <property type="term" value="F:acyltransferase activity, transferring groups other than amino-acyl groups"/>
    <property type="evidence" value="ECO:0007669"/>
    <property type="project" value="InterPro"/>
</dbReference>